<keyword evidence="3" id="KW-1185">Reference proteome</keyword>
<sequence length="72" mass="7902">MKEVEIRTEYIALGQFLKLADCISTGGQAKFFLQEAVVHINGEADNRRGRKLYAGDRVEVEGCGVFVVVAGK</sequence>
<dbReference type="InterPro" id="IPR014330">
    <property type="entry name" value="RNA-bd_S4-rel_YaaA"/>
</dbReference>
<dbReference type="PROSITE" id="PS50889">
    <property type="entry name" value="S4"/>
    <property type="match status" value="1"/>
</dbReference>
<organism evidence="2 3">
    <name type="scientific">Paenibacillus paeoniae</name>
    <dbReference type="NCBI Taxonomy" id="2292705"/>
    <lineage>
        <taxon>Bacteria</taxon>
        <taxon>Bacillati</taxon>
        <taxon>Bacillota</taxon>
        <taxon>Bacilli</taxon>
        <taxon>Bacillales</taxon>
        <taxon>Paenibacillaceae</taxon>
        <taxon>Paenibacillus</taxon>
    </lineage>
</organism>
<dbReference type="GO" id="GO:0003723">
    <property type="term" value="F:RNA binding"/>
    <property type="evidence" value="ECO:0007669"/>
    <property type="project" value="UniProtKB-KW"/>
</dbReference>
<comment type="caution">
    <text evidence="2">The sequence shown here is derived from an EMBL/GenBank/DDBJ whole genome shotgun (WGS) entry which is preliminary data.</text>
</comment>
<evidence type="ECO:0000313" key="3">
    <source>
        <dbReference type="Proteomes" id="UP000261905"/>
    </source>
</evidence>
<dbReference type="InterPro" id="IPR036986">
    <property type="entry name" value="S4_RNA-bd_sf"/>
</dbReference>
<protein>
    <submittedName>
        <fullName evidence="2">S4 domain-containing protein YaaA</fullName>
    </submittedName>
</protein>
<dbReference type="AlphaFoldDB" id="A0A371P7W7"/>
<dbReference type="Pfam" id="PF13275">
    <property type="entry name" value="S4_2"/>
    <property type="match status" value="1"/>
</dbReference>
<gene>
    <name evidence="2" type="primary">yaaA</name>
    <name evidence="2" type="ORF">DX130_20310</name>
</gene>
<accession>A0A371P7W7</accession>
<dbReference type="RefSeq" id="WP_116048467.1">
    <property type="nucleotide sequence ID" value="NZ_QUBQ01000004.1"/>
</dbReference>
<dbReference type="EMBL" id="QUBQ01000004">
    <property type="protein sequence ID" value="REK72037.1"/>
    <property type="molecule type" value="Genomic_DNA"/>
</dbReference>
<dbReference type="Gene3D" id="3.10.290.10">
    <property type="entry name" value="RNA-binding S4 domain"/>
    <property type="match status" value="1"/>
</dbReference>
<dbReference type="NCBIfam" id="TIGR02988">
    <property type="entry name" value="YaaA_near_RecF"/>
    <property type="match status" value="1"/>
</dbReference>
<evidence type="ECO:0000313" key="2">
    <source>
        <dbReference type="EMBL" id="REK72037.1"/>
    </source>
</evidence>
<name>A0A371P7W7_9BACL</name>
<dbReference type="Proteomes" id="UP000261905">
    <property type="component" value="Unassembled WGS sequence"/>
</dbReference>
<proteinExistence type="predicted"/>
<reference evidence="2 3" key="1">
    <citation type="submission" date="2018-08" db="EMBL/GenBank/DDBJ databases">
        <title>Paenibacillus sp. M4BSY-1, whole genome shotgun sequence.</title>
        <authorList>
            <person name="Tuo L."/>
        </authorList>
    </citation>
    <scope>NUCLEOTIDE SEQUENCE [LARGE SCALE GENOMIC DNA]</scope>
    <source>
        <strain evidence="2 3">M4BSY-1</strain>
    </source>
</reference>
<dbReference type="SUPFAM" id="SSF55174">
    <property type="entry name" value="Alpha-L RNA-binding motif"/>
    <property type="match status" value="1"/>
</dbReference>
<dbReference type="OrthoDB" id="9811532at2"/>
<keyword evidence="1" id="KW-0694">RNA-binding</keyword>
<evidence type="ECO:0000256" key="1">
    <source>
        <dbReference type="PROSITE-ProRule" id="PRU00182"/>
    </source>
</evidence>